<proteinExistence type="predicted"/>
<dbReference type="EMBL" id="KC246839">
    <property type="protein sequence ID" value="AHF25507.1"/>
    <property type="molecule type" value="Genomic_DNA"/>
</dbReference>
<reference evidence="1" key="1">
    <citation type="journal article" date="2013" name="PLoS ONE">
        <title>Metagenomic insights into the carbohydrate-active enzymes carried by the microorganisms adhering to solid digesta in the rumen of cows.</title>
        <authorList>
            <person name="Wang L."/>
            <person name="Hatem A."/>
            <person name="Catalyurek U.V."/>
            <person name="Morrison M."/>
            <person name="Yu Z."/>
        </authorList>
    </citation>
    <scope>NUCLEOTIDE SEQUENCE</scope>
</reference>
<sequence>MDYKYFHMPAADTSARFLMQMIIADDFKSAYTDPYNKARGDMFFTVDRIPPVSRRRRIRAFFRKIRQKAFRR</sequence>
<dbReference type="AlphaFoldDB" id="W0FRL7"/>
<protein>
    <submittedName>
        <fullName evidence="1">Uncharacterized protein</fullName>
    </submittedName>
</protein>
<evidence type="ECO:0000313" key="1">
    <source>
        <dbReference type="EMBL" id="AHF25507.1"/>
    </source>
</evidence>
<name>W0FRL7_9BACT</name>
<accession>W0FRL7</accession>
<organism evidence="1">
    <name type="scientific">uncultured bacterium Contigcl_7</name>
    <dbReference type="NCBI Taxonomy" id="1393677"/>
    <lineage>
        <taxon>Bacteria</taxon>
        <taxon>environmental samples</taxon>
    </lineage>
</organism>